<proteinExistence type="predicted"/>
<sequence length="304" mass="33283">MSGQVRALRALRSAFNRPIPQPYFSGPFPRQQRQPLNINQLFNLLSRRRRSHSLHLLLNPGPSRSLSSLRPHRPNTNTARTSTSRPIRHRRPQRSGLCLPRQIHIPPQPALLPRPPRLIPHPPKQPQLPQQQNRLPDLLLLLLLLCLCPSPFLPAINTPPGPTVLIPVPVPVPNRNPKTVLLILLLLLLLWPSLTTPHPPQRQPLQARLRQARRRHGHGMPEVAAEAPLARAVAAPVAAVRRWGGGHGRRRPASCWAGRGGGWGCRVGGRVVDGCQGAGGGRAPVGFHAVGGVGWWRQDGGGGG</sequence>
<dbReference type="Proteomes" id="UP001304895">
    <property type="component" value="Unassembled WGS sequence"/>
</dbReference>
<evidence type="ECO:0000313" key="3">
    <source>
        <dbReference type="Proteomes" id="UP001304895"/>
    </source>
</evidence>
<keyword evidence="3" id="KW-1185">Reference proteome</keyword>
<evidence type="ECO:0000256" key="1">
    <source>
        <dbReference type="SAM" id="MobiDB-lite"/>
    </source>
</evidence>
<reference evidence="2" key="2">
    <citation type="submission" date="2023-05" db="EMBL/GenBank/DDBJ databases">
        <authorList>
            <consortium name="Lawrence Berkeley National Laboratory"/>
            <person name="Steindorff A."/>
            <person name="Hensen N."/>
            <person name="Bonometti L."/>
            <person name="Westerberg I."/>
            <person name="Brannstrom I.O."/>
            <person name="Guillou S."/>
            <person name="Cros-Aarteil S."/>
            <person name="Calhoun S."/>
            <person name="Haridas S."/>
            <person name="Kuo A."/>
            <person name="Mondo S."/>
            <person name="Pangilinan J."/>
            <person name="Riley R."/>
            <person name="Labutti K."/>
            <person name="Andreopoulos B."/>
            <person name="Lipzen A."/>
            <person name="Chen C."/>
            <person name="Yanf M."/>
            <person name="Daum C."/>
            <person name="Ng V."/>
            <person name="Clum A."/>
            <person name="Ohm R."/>
            <person name="Martin F."/>
            <person name="Silar P."/>
            <person name="Natvig D."/>
            <person name="Lalanne C."/>
            <person name="Gautier V."/>
            <person name="Ament-Velasquez S.L."/>
            <person name="Kruys A."/>
            <person name="Hutchinson M.I."/>
            <person name="Powell A.J."/>
            <person name="Barry K."/>
            <person name="Miller A.N."/>
            <person name="Grigoriev I.V."/>
            <person name="Debuchy R."/>
            <person name="Gladieux P."/>
            <person name="Thoren M.H."/>
            <person name="Johannesson H."/>
        </authorList>
    </citation>
    <scope>NUCLEOTIDE SEQUENCE</scope>
    <source>
        <strain evidence="2">CBS 123565</strain>
    </source>
</reference>
<evidence type="ECO:0000313" key="2">
    <source>
        <dbReference type="EMBL" id="KAK4136691.1"/>
    </source>
</evidence>
<feature type="compositionally biased region" description="Pro residues" evidence="1">
    <location>
        <begin position="110"/>
        <end position="126"/>
    </location>
</feature>
<comment type="caution">
    <text evidence="2">The sequence shown here is derived from an EMBL/GenBank/DDBJ whole genome shotgun (WGS) entry which is preliminary data.</text>
</comment>
<dbReference type="AlphaFoldDB" id="A0AAN6UPX6"/>
<protein>
    <submittedName>
        <fullName evidence="2">Uncharacterized protein</fullName>
    </submittedName>
</protein>
<name>A0AAN6UPX6_9PEZI</name>
<gene>
    <name evidence="2" type="ORF">BT67DRAFT_188219</name>
</gene>
<feature type="region of interest" description="Disordered" evidence="1">
    <location>
        <begin position="110"/>
        <end position="130"/>
    </location>
</feature>
<feature type="region of interest" description="Disordered" evidence="1">
    <location>
        <begin position="58"/>
        <end position="92"/>
    </location>
</feature>
<dbReference type="EMBL" id="MU853403">
    <property type="protein sequence ID" value="KAK4136691.1"/>
    <property type="molecule type" value="Genomic_DNA"/>
</dbReference>
<feature type="compositionally biased region" description="Low complexity" evidence="1">
    <location>
        <begin position="58"/>
        <end position="69"/>
    </location>
</feature>
<accession>A0AAN6UPX6</accession>
<organism evidence="2 3">
    <name type="scientific">Trichocladium antarcticum</name>
    <dbReference type="NCBI Taxonomy" id="1450529"/>
    <lineage>
        <taxon>Eukaryota</taxon>
        <taxon>Fungi</taxon>
        <taxon>Dikarya</taxon>
        <taxon>Ascomycota</taxon>
        <taxon>Pezizomycotina</taxon>
        <taxon>Sordariomycetes</taxon>
        <taxon>Sordariomycetidae</taxon>
        <taxon>Sordariales</taxon>
        <taxon>Chaetomiaceae</taxon>
        <taxon>Trichocladium</taxon>
    </lineage>
</organism>
<feature type="compositionally biased region" description="Polar residues" evidence="1">
    <location>
        <begin position="75"/>
        <end position="85"/>
    </location>
</feature>
<reference evidence="2" key="1">
    <citation type="journal article" date="2023" name="Mol. Phylogenet. Evol.">
        <title>Genome-scale phylogeny and comparative genomics of the fungal order Sordariales.</title>
        <authorList>
            <person name="Hensen N."/>
            <person name="Bonometti L."/>
            <person name="Westerberg I."/>
            <person name="Brannstrom I.O."/>
            <person name="Guillou S."/>
            <person name="Cros-Aarteil S."/>
            <person name="Calhoun S."/>
            <person name="Haridas S."/>
            <person name="Kuo A."/>
            <person name="Mondo S."/>
            <person name="Pangilinan J."/>
            <person name="Riley R."/>
            <person name="LaButti K."/>
            <person name="Andreopoulos B."/>
            <person name="Lipzen A."/>
            <person name="Chen C."/>
            <person name="Yan M."/>
            <person name="Daum C."/>
            <person name="Ng V."/>
            <person name="Clum A."/>
            <person name="Steindorff A."/>
            <person name="Ohm R.A."/>
            <person name="Martin F."/>
            <person name="Silar P."/>
            <person name="Natvig D.O."/>
            <person name="Lalanne C."/>
            <person name="Gautier V."/>
            <person name="Ament-Velasquez S.L."/>
            <person name="Kruys A."/>
            <person name="Hutchinson M.I."/>
            <person name="Powell A.J."/>
            <person name="Barry K."/>
            <person name="Miller A.N."/>
            <person name="Grigoriev I.V."/>
            <person name="Debuchy R."/>
            <person name="Gladieux P."/>
            <person name="Hiltunen Thoren M."/>
            <person name="Johannesson H."/>
        </authorList>
    </citation>
    <scope>NUCLEOTIDE SEQUENCE</scope>
    <source>
        <strain evidence="2">CBS 123565</strain>
    </source>
</reference>